<sequence>MCSIEFTAPLGMEGNGIENNVIGCWLMLHKERVIFLLLPFFSLFSVSYLLLSSFFFGTSWYCRFNARDMSCGFDLMFIYRSAFLWIGCEFNTWYLVDVCCMA</sequence>
<protein>
    <submittedName>
        <fullName evidence="2">Uncharacterized protein</fullName>
    </submittedName>
</protein>
<evidence type="ECO:0000313" key="3">
    <source>
        <dbReference type="Proteomes" id="UP001141806"/>
    </source>
</evidence>
<organism evidence="2 3">
    <name type="scientific">Protea cynaroides</name>
    <dbReference type="NCBI Taxonomy" id="273540"/>
    <lineage>
        <taxon>Eukaryota</taxon>
        <taxon>Viridiplantae</taxon>
        <taxon>Streptophyta</taxon>
        <taxon>Embryophyta</taxon>
        <taxon>Tracheophyta</taxon>
        <taxon>Spermatophyta</taxon>
        <taxon>Magnoliopsida</taxon>
        <taxon>Proteales</taxon>
        <taxon>Proteaceae</taxon>
        <taxon>Protea</taxon>
    </lineage>
</organism>
<keyword evidence="3" id="KW-1185">Reference proteome</keyword>
<keyword evidence="1" id="KW-0472">Membrane</keyword>
<feature type="transmembrane region" description="Helical" evidence="1">
    <location>
        <begin position="77"/>
        <end position="96"/>
    </location>
</feature>
<keyword evidence="1" id="KW-1133">Transmembrane helix</keyword>
<feature type="transmembrane region" description="Helical" evidence="1">
    <location>
        <begin position="33"/>
        <end position="56"/>
    </location>
</feature>
<proteinExistence type="predicted"/>
<evidence type="ECO:0000256" key="1">
    <source>
        <dbReference type="SAM" id="Phobius"/>
    </source>
</evidence>
<dbReference type="EMBL" id="JAMYWD010000002">
    <property type="protein sequence ID" value="KAJ4978379.1"/>
    <property type="molecule type" value="Genomic_DNA"/>
</dbReference>
<comment type="caution">
    <text evidence="2">The sequence shown here is derived from an EMBL/GenBank/DDBJ whole genome shotgun (WGS) entry which is preliminary data.</text>
</comment>
<keyword evidence="1" id="KW-0812">Transmembrane</keyword>
<gene>
    <name evidence="2" type="ORF">NE237_009159</name>
</gene>
<dbReference type="Proteomes" id="UP001141806">
    <property type="component" value="Unassembled WGS sequence"/>
</dbReference>
<dbReference type="AlphaFoldDB" id="A0A9Q0KXE7"/>
<accession>A0A9Q0KXE7</accession>
<name>A0A9Q0KXE7_9MAGN</name>
<evidence type="ECO:0000313" key="2">
    <source>
        <dbReference type="EMBL" id="KAJ4978379.1"/>
    </source>
</evidence>
<reference evidence="2" key="1">
    <citation type="journal article" date="2023" name="Plant J.">
        <title>The genome of the king protea, Protea cynaroides.</title>
        <authorList>
            <person name="Chang J."/>
            <person name="Duong T.A."/>
            <person name="Schoeman C."/>
            <person name="Ma X."/>
            <person name="Roodt D."/>
            <person name="Barker N."/>
            <person name="Li Z."/>
            <person name="Van de Peer Y."/>
            <person name="Mizrachi E."/>
        </authorList>
    </citation>
    <scope>NUCLEOTIDE SEQUENCE</scope>
    <source>
        <tissue evidence="2">Young leaves</tissue>
    </source>
</reference>